<keyword evidence="1" id="KW-1133">Transmembrane helix</keyword>
<feature type="transmembrane region" description="Helical" evidence="1">
    <location>
        <begin position="143"/>
        <end position="165"/>
    </location>
</feature>
<evidence type="ECO:0000313" key="3">
    <source>
        <dbReference type="Proteomes" id="UP000184040"/>
    </source>
</evidence>
<keyword evidence="3" id="KW-1185">Reference proteome</keyword>
<organism evidence="2 3">
    <name type="scientific">Palleronia salina</name>
    <dbReference type="NCBI Taxonomy" id="313368"/>
    <lineage>
        <taxon>Bacteria</taxon>
        <taxon>Pseudomonadati</taxon>
        <taxon>Pseudomonadota</taxon>
        <taxon>Alphaproteobacteria</taxon>
        <taxon>Rhodobacterales</taxon>
        <taxon>Roseobacteraceae</taxon>
        <taxon>Palleronia</taxon>
    </lineage>
</organism>
<dbReference type="Proteomes" id="UP000184040">
    <property type="component" value="Unassembled WGS sequence"/>
</dbReference>
<dbReference type="EMBL" id="FQZA01000009">
    <property type="protein sequence ID" value="SHJ41573.1"/>
    <property type="molecule type" value="Genomic_DNA"/>
</dbReference>
<sequence>MTKGFTGKAAADFLNFLAVLSIIGFGTVNTAPSVVILMLVAIASGTLALLAWAFRSRHRDDAGVTPHELEQATFYLRVGAAIAVVSGLSYVAALLIGLDSRANAFTVGIWPIYGVLMALLVGWQGKVLYSGSSDEEGRGATTFGPLALTFLLAIATLVAALLPPLSLFWSTPDAEGTILAGGILALIGLGVWALLEGFGIAEDNDRSKIAVMKRGTVLLGIGLIFAHILWTLLAEDAPPNTFFFIGFSVVLIATLFGCWLGYHDWKNKRSGYKSSSIRMARAGTDLPAFEDAE</sequence>
<evidence type="ECO:0000313" key="2">
    <source>
        <dbReference type="EMBL" id="SHJ41573.1"/>
    </source>
</evidence>
<keyword evidence="1" id="KW-0472">Membrane</keyword>
<feature type="transmembrane region" description="Helical" evidence="1">
    <location>
        <begin position="9"/>
        <end position="28"/>
    </location>
</feature>
<reference evidence="2 3" key="1">
    <citation type="submission" date="2016-11" db="EMBL/GenBank/DDBJ databases">
        <authorList>
            <person name="Jaros S."/>
            <person name="Januszkiewicz K."/>
            <person name="Wedrychowicz H."/>
        </authorList>
    </citation>
    <scope>NUCLEOTIDE SEQUENCE [LARGE SCALE GENOMIC DNA]</scope>
    <source>
        <strain evidence="2 3">DSM 26892</strain>
    </source>
</reference>
<gene>
    <name evidence="2" type="ORF">SAMN04488012_10912</name>
</gene>
<protein>
    <submittedName>
        <fullName evidence="2">Uncharacterized protein</fullName>
    </submittedName>
</protein>
<keyword evidence="1" id="KW-0812">Transmembrane</keyword>
<evidence type="ECO:0000256" key="1">
    <source>
        <dbReference type="SAM" id="Phobius"/>
    </source>
</evidence>
<dbReference type="RefSeq" id="WP_073129136.1">
    <property type="nucleotide sequence ID" value="NZ_FQZA01000009.1"/>
</dbReference>
<feature type="transmembrane region" description="Helical" evidence="1">
    <location>
        <begin position="104"/>
        <end position="123"/>
    </location>
</feature>
<feature type="transmembrane region" description="Helical" evidence="1">
    <location>
        <begin position="74"/>
        <end position="98"/>
    </location>
</feature>
<dbReference type="STRING" id="313368.SAMN04488012_10912"/>
<accession>A0A1M6J4G8</accession>
<feature type="transmembrane region" description="Helical" evidence="1">
    <location>
        <begin position="216"/>
        <end position="234"/>
    </location>
</feature>
<proteinExistence type="predicted"/>
<dbReference type="AlphaFoldDB" id="A0A1M6J4G8"/>
<feature type="transmembrane region" description="Helical" evidence="1">
    <location>
        <begin position="34"/>
        <end position="54"/>
    </location>
</feature>
<feature type="transmembrane region" description="Helical" evidence="1">
    <location>
        <begin position="240"/>
        <end position="262"/>
    </location>
</feature>
<feature type="transmembrane region" description="Helical" evidence="1">
    <location>
        <begin position="177"/>
        <end position="195"/>
    </location>
</feature>
<name>A0A1M6J4G8_9RHOB</name>